<dbReference type="SUPFAM" id="SSF54593">
    <property type="entry name" value="Glyoxalase/Bleomycin resistance protein/Dihydroxybiphenyl dioxygenase"/>
    <property type="match status" value="1"/>
</dbReference>
<sequence>MSTHHAIDYVELPAPDLAAAKAFYGSAFGWSFTDYGDAYVGFSSNGSGEEDGGLDPTGTPRADGGPLVQVYSDDLEATVEAVLAAGGTVTVPPFTFPGGRRFAFTDPAGNQLGAWSRG</sequence>
<dbReference type="Proteomes" id="UP001501057">
    <property type="component" value="Unassembled WGS sequence"/>
</dbReference>
<feature type="domain" description="VOC" evidence="1">
    <location>
        <begin position="6"/>
        <end position="117"/>
    </location>
</feature>
<dbReference type="Gene3D" id="3.10.180.10">
    <property type="entry name" value="2,3-Dihydroxybiphenyl 1,2-Dioxygenase, domain 1"/>
    <property type="match status" value="1"/>
</dbReference>
<dbReference type="Pfam" id="PF00903">
    <property type="entry name" value="Glyoxalase"/>
    <property type="match status" value="1"/>
</dbReference>
<dbReference type="InterPro" id="IPR029068">
    <property type="entry name" value="Glyas_Bleomycin-R_OHBP_Dase"/>
</dbReference>
<dbReference type="PANTHER" id="PTHR33993">
    <property type="entry name" value="GLYOXALASE-RELATED"/>
    <property type="match status" value="1"/>
</dbReference>
<dbReference type="PANTHER" id="PTHR33993:SF1">
    <property type="entry name" value="GLYOXALASE FAMILY PROTEIN"/>
    <property type="match status" value="1"/>
</dbReference>
<proteinExistence type="predicted"/>
<dbReference type="InterPro" id="IPR004360">
    <property type="entry name" value="Glyas_Fos-R_dOase_dom"/>
</dbReference>
<evidence type="ECO:0000313" key="2">
    <source>
        <dbReference type="EMBL" id="GAA1738608.1"/>
    </source>
</evidence>
<evidence type="ECO:0000313" key="3">
    <source>
        <dbReference type="Proteomes" id="UP001501057"/>
    </source>
</evidence>
<protein>
    <submittedName>
        <fullName evidence="2">VOC family protein</fullName>
    </submittedName>
</protein>
<organism evidence="2 3">
    <name type="scientific">Aeromicrobium alkaliterrae</name>
    <dbReference type="NCBI Taxonomy" id="302168"/>
    <lineage>
        <taxon>Bacteria</taxon>
        <taxon>Bacillati</taxon>
        <taxon>Actinomycetota</taxon>
        <taxon>Actinomycetes</taxon>
        <taxon>Propionibacteriales</taxon>
        <taxon>Nocardioidaceae</taxon>
        <taxon>Aeromicrobium</taxon>
    </lineage>
</organism>
<reference evidence="2 3" key="1">
    <citation type="journal article" date="2019" name="Int. J. Syst. Evol. Microbiol.">
        <title>The Global Catalogue of Microorganisms (GCM) 10K type strain sequencing project: providing services to taxonomists for standard genome sequencing and annotation.</title>
        <authorList>
            <consortium name="The Broad Institute Genomics Platform"/>
            <consortium name="The Broad Institute Genome Sequencing Center for Infectious Disease"/>
            <person name="Wu L."/>
            <person name="Ma J."/>
        </authorList>
    </citation>
    <scope>NUCLEOTIDE SEQUENCE [LARGE SCALE GENOMIC DNA]</scope>
    <source>
        <strain evidence="2 3">JCM 13518</strain>
    </source>
</reference>
<dbReference type="RefSeq" id="WP_344200462.1">
    <property type="nucleotide sequence ID" value="NZ_BAAAME010000004.1"/>
</dbReference>
<gene>
    <name evidence="2" type="ORF">GCM10009710_18650</name>
</gene>
<comment type="caution">
    <text evidence="2">The sequence shown here is derived from an EMBL/GenBank/DDBJ whole genome shotgun (WGS) entry which is preliminary data.</text>
</comment>
<dbReference type="EMBL" id="BAAAME010000004">
    <property type="protein sequence ID" value="GAA1738608.1"/>
    <property type="molecule type" value="Genomic_DNA"/>
</dbReference>
<name>A0ABN2JTN7_9ACTN</name>
<dbReference type="CDD" id="cd07247">
    <property type="entry name" value="SgaA_N_like"/>
    <property type="match status" value="1"/>
</dbReference>
<accession>A0ABN2JTN7</accession>
<evidence type="ECO:0000259" key="1">
    <source>
        <dbReference type="PROSITE" id="PS51819"/>
    </source>
</evidence>
<dbReference type="InterPro" id="IPR037523">
    <property type="entry name" value="VOC_core"/>
</dbReference>
<dbReference type="InterPro" id="IPR052164">
    <property type="entry name" value="Anthracycline_SecMetBiosynth"/>
</dbReference>
<keyword evidence="3" id="KW-1185">Reference proteome</keyword>
<dbReference type="PROSITE" id="PS51819">
    <property type="entry name" value="VOC"/>
    <property type="match status" value="1"/>
</dbReference>